<feature type="region of interest" description="Disordered" evidence="1">
    <location>
        <begin position="1"/>
        <end position="29"/>
    </location>
</feature>
<comment type="caution">
    <text evidence="2">The sequence shown here is derived from an EMBL/GenBank/DDBJ whole genome shotgun (WGS) entry which is preliminary data.</text>
</comment>
<name>A0AAV7QL50_PLEWA</name>
<sequence length="91" mass="10226">MVPPVRHQEGSTEEGGQYTEGSQPRGISPGIALFRRSKMETLKNIPNLRLRQGDPTVSRHVLPNPDERMEEIGVLRLVTLGPLYLLPKKIQ</sequence>
<keyword evidence="3" id="KW-1185">Reference proteome</keyword>
<gene>
    <name evidence="2" type="ORF">NDU88_007128</name>
</gene>
<dbReference type="EMBL" id="JANPWB010000010">
    <property type="protein sequence ID" value="KAJ1140790.1"/>
    <property type="molecule type" value="Genomic_DNA"/>
</dbReference>
<reference evidence="2" key="1">
    <citation type="journal article" date="2022" name="bioRxiv">
        <title>Sequencing and chromosome-scale assembly of the giantPleurodeles waltlgenome.</title>
        <authorList>
            <person name="Brown T."/>
            <person name="Elewa A."/>
            <person name="Iarovenko S."/>
            <person name="Subramanian E."/>
            <person name="Araus A.J."/>
            <person name="Petzold A."/>
            <person name="Susuki M."/>
            <person name="Suzuki K.-i.T."/>
            <person name="Hayashi T."/>
            <person name="Toyoda A."/>
            <person name="Oliveira C."/>
            <person name="Osipova E."/>
            <person name="Leigh N.D."/>
            <person name="Simon A."/>
            <person name="Yun M.H."/>
        </authorList>
    </citation>
    <scope>NUCLEOTIDE SEQUENCE</scope>
    <source>
        <strain evidence="2">20211129_DDA</strain>
        <tissue evidence="2">Liver</tissue>
    </source>
</reference>
<evidence type="ECO:0000313" key="3">
    <source>
        <dbReference type="Proteomes" id="UP001066276"/>
    </source>
</evidence>
<dbReference type="AlphaFoldDB" id="A0AAV7QL50"/>
<dbReference type="Proteomes" id="UP001066276">
    <property type="component" value="Chromosome 6"/>
</dbReference>
<organism evidence="2 3">
    <name type="scientific">Pleurodeles waltl</name>
    <name type="common">Iberian ribbed newt</name>
    <dbReference type="NCBI Taxonomy" id="8319"/>
    <lineage>
        <taxon>Eukaryota</taxon>
        <taxon>Metazoa</taxon>
        <taxon>Chordata</taxon>
        <taxon>Craniata</taxon>
        <taxon>Vertebrata</taxon>
        <taxon>Euteleostomi</taxon>
        <taxon>Amphibia</taxon>
        <taxon>Batrachia</taxon>
        <taxon>Caudata</taxon>
        <taxon>Salamandroidea</taxon>
        <taxon>Salamandridae</taxon>
        <taxon>Pleurodelinae</taxon>
        <taxon>Pleurodeles</taxon>
    </lineage>
</organism>
<evidence type="ECO:0000313" key="2">
    <source>
        <dbReference type="EMBL" id="KAJ1140790.1"/>
    </source>
</evidence>
<evidence type="ECO:0000256" key="1">
    <source>
        <dbReference type="SAM" id="MobiDB-lite"/>
    </source>
</evidence>
<accession>A0AAV7QL50</accession>
<proteinExistence type="predicted"/>
<protein>
    <submittedName>
        <fullName evidence="2">Uncharacterized protein</fullName>
    </submittedName>
</protein>
<feature type="compositionally biased region" description="Basic and acidic residues" evidence="1">
    <location>
        <begin position="1"/>
        <end position="10"/>
    </location>
</feature>